<dbReference type="Gene3D" id="2.60.40.10">
    <property type="entry name" value="Immunoglobulins"/>
    <property type="match status" value="1"/>
</dbReference>
<dbReference type="PANTHER" id="PTHR19367:SF18">
    <property type="entry name" value="T CELL RECEPTOR ALPHA VARIABLE 16"/>
    <property type="match status" value="1"/>
</dbReference>
<keyword evidence="5" id="KW-0391">Immunity</keyword>
<keyword evidence="5" id="KW-1279">T cell receptor</keyword>
<evidence type="ECO:0000256" key="2">
    <source>
        <dbReference type="ARBA" id="ARBA00023130"/>
    </source>
</evidence>
<dbReference type="SMART" id="SM00406">
    <property type="entry name" value="IGv"/>
    <property type="match status" value="1"/>
</dbReference>
<evidence type="ECO:0000256" key="5">
    <source>
        <dbReference type="ARBA" id="ARBA00043266"/>
    </source>
</evidence>
<keyword evidence="1" id="KW-0732">Signal</keyword>
<dbReference type="InterPro" id="IPR013106">
    <property type="entry name" value="Ig_V-set"/>
</dbReference>
<dbReference type="InterPro" id="IPR036179">
    <property type="entry name" value="Ig-like_dom_sf"/>
</dbReference>
<keyword evidence="4" id="KW-0393">Immunoglobulin domain</keyword>
<reference evidence="7" key="1">
    <citation type="journal article" date="2010" name="Science">
        <title>The genome of the Western clawed frog Xenopus tropicalis.</title>
        <authorList>
            <person name="Hellsten U."/>
            <person name="Harland R.M."/>
            <person name="Gilchrist M.J."/>
            <person name="Hendrix D."/>
            <person name="Jurka J."/>
            <person name="Kapitonov V."/>
            <person name="Ovcharenko I."/>
            <person name="Putnam N.H."/>
            <person name="Shu S."/>
            <person name="Taher L."/>
            <person name="Blitz I.L."/>
            <person name="Blumberg B."/>
            <person name="Dichmann D.S."/>
            <person name="Dubchak I."/>
            <person name="Amaya E."/>
            <person name="Detter J.C."/>
            <person name="Fletcher R."/>
            <person name="Gerhard D.S."/>
            <person name="Goodstein D."/>
            <person name="Graves T."/>
            <person name="Grigoriev I.V."/>
            <person name="Grimwood J."/>
            <person name="Kawashima T."/>
            <person name="Lindquist E."/>
            <person name="Lucas S.M."/>
            <person name="Mead P.E."/>
            <person name="Mitros T."/>
            <person name="Ogino H."/>
            <person name="Ohta Y."/>
            <person name="Poliakov A.V."/>
            <person name="Pollet N."/>
            <person name="Robert J."/>
            <person name="Salamov A."/>
            <person name="Sater A.K."/>
            <person name="Schmutz J."/>
            <person name="Terry A."/>
            <person name="Vize P.D."/>
            <person name="Warren W.C."/>
            <person name="Wells D."/>
            <person name="Wills A."/>
            <person name="Wilson R.K."/>
            <person name="Zimmerman L.B."/>
            <person name="Zorn A.M."/>
            <person name="Grainger R."/>
            <person name="Grammer T."/>
            <person name="Khokha M.K."/>
            <person name="Richardson P.M."/>
            <person name="Rokhsar D.S."/>
        </authorList>
    </citation>
    <scope>NUCLEOTIDE SEQUENCE [LARGE SCALE GENOMIC DNA]</scope>
    <source>
        <strain evidence="7">Nigerian</strain>
    </source>
</reference>
<proteinExistence type="predicted"/>
<feature type="domain" description="Ig-like" evidence="6">
    <location>
        <begin position="48"/>
        <end position="142"/>
    </location>
</feature>
<dbReference type="InParanoid" id="A0A6I8RNC7"/>
<sequence length="142" mass="16138">MFPLKSIGKSVALNIFVLSVFSGKIKSLLHFFRYIYICWDVSADSIEPKDSQLFAKEGTDVYLFCNYSTSFTTTYYLHWYRQYNSGGPRYILHKPNKGPMSSKAAVDRFESQVNSSSTTLIITDLKMDDTAIYHCALAEATV</sequence>
<evidence type="ECO:0000256" key="3">
    <source>
        <dbReference type="ARBA" id="ARBA00023170"/>
    </source>
</evidence>
<evidence type="ECO:0000313" key="7">
    <source>
        <dbReference type="Ensembl" id="ENSXETP00000082150"/>
    </source>
</evidence>
<evidence type="ECO:0000256" key="1">
    <source>
        <dbReference type="ARBA" id="ARBA00022729"/>
    </source>
</evidence>
<reference evidence="7" key="2">
    <citation type="submission" date="2020-05" db="UniProtKB">
        <authorList>
            <consortium name="Ensembl"/>
        </authorList>
    </citation>
    <scope>IDENTIFICATION</scope>
</reference>
<protein>
    <recommendedName>
        <fullName evidence="6">Ig-like domain-containing protein</fullName>
    </recommendedName>
</protein>
<dbReference type="InterPro" id="IPR051287">
    <property type="entry name" value="TCR_variable_region"/>
</dbReference>
<evidence type="ECO:0000256" key="4">
    <source>
        <dbReference type="ARBA" id="ARBA00023319"/>
    </source>
</evidence>
<name>A0A6I8RNC7_XENTR</name>
<dbReference type="Pfam" id="PF07686">
    <property type="entry name" value="V-set"/>
    <property type="match status" value="1"/>
</dbReference>
<dbReference type="PROSITE" id="PS50835">
    <property type="entry name" value="IG_LIKE"/>
    <property type="match status" value="1"/>
</dbReference>
<dbReference type="PANTHER" id="PTHR19367">
    <property type="entry name" value="T-CELL RECEPTOR ALPHA CHAIN V REGION"/>
    <property type="match status" value="1"/>
</dbReference>
<accession>A0A6I8RNC7</accession>
<dbReference type="Ensembl" id="ENSXETT00000086185">
    <property type="protein sequence ID" value="ENSXETP00000082150"/>
    <property type="gene ID" value="ENSXETG00000035906"/>
</dbReference>
<dbReference type="InterPro" id="IPR007110">
    <property type="entry name" value="Ig-like_dom"/>
</dbReference>
<dbReference type="SUPFAM" id="SSF48726">
    <property type="entry name" value="Immunoglobulin"/>
    <property type="match status" value="1"/>
</dbReference>
<dbReference type="InterPro" id="IPR013783">
    <property type="entry name" value="Ig-like_fold"/>
</dbReference>
<organism evidence="7">
    <name type="scientific">Xenopus tropicalis</name>
    <name type="common">Western clawed frog</name>
    <name type="synonym">Silurana tropicalis</name>
    <dbReference type="NCBI Taxonomy" id="8364"/>
    <lineage>
        <taxon>Eukaryota</taxon>
        <taxon>Metazoa</taxon>
        <taxon>Chordata</taxon>
        <taxon>Craniata</taxon>
        <taxon>Vertebrata</taxon>
        <taxon>Euteleostomi</taxon>
        <taxon>Amphibia</taxon>
        <taxon>Batrachia</taxon>
        <taxon>Anura</taxon>
        <taxon>Pipoidea</taxon>
        <taxon>Pipidae</taxon>
        <taxon>Xenopodinae</taxon>
        <taxon>Xenopus</taxon>
        <taxon>Silurana</taxon>
    </lineage>
</organism>
<dbReference type="GeneTree" id="ENSGT00830000128446"/>
<dbReference type="GO" id="GO:0042101">
    <property type="term" value="C:T cell receptor complex"/>
    <property type="evidence" value="ECO:0007669"/>
    <property type="project" value="UniProtKB-KW"/>
</dbReference>
<dbReference type="AlphaFoldDB" id="A0A6I8RNC7"/>
<keyword evidence="3" id="KW-0675">Receptor</keyword>
<evidence type="ECO:0000259" key="6">
    <source>
        <dbReference type="PROSITE" id="PS50835"/>
    </source>
</evidence>
<keyword evidence="2" id="KW-1064">Adaptive immunity</keyword>
<dbReference type="GO" id="GO:0002250">
    <property type="term" value="P:adaptive immune response"/>
    <property type="evidence" value="ECO:0007669"/>
    <property type="project" value="UniProtKB-KW"/>
</dbReference>
<dbReference type="Bgee" id="ENSXETG00000035906">
    <property type="expression patterns" value="Expressed in egg cell"/>
</dbReference>